<organism evidence="1 2">
    <name type="scientific">Cyanophage S-RIM32</name>
    <dbReference type="NCBI Taxonomy" id="1278479"/>
    <lineage>
        <taxon>Viruses</taxon>
        <taxon>Duplodnaviria</taxon>
        <taxon>Heunggongvirae</taxon>
        <taxon>Uroviricota</taxon>
        <taxon>Caudoviricetes</taxon>
        <taxon>Pantevenvirales</taxon>
        <taxon>Kyanoviridae</taxon>
        <taxon>Bristolvirus</taxon>
        <taxon>Bristolvirus rhodeisland</taxon>
    </lineage>
</organism>
<dbReference type="OrthoDB" id="8952at10239"/>
<reference evidence="1 2" key="1">
    <citation type="submission" date="2016-01" db="EMBL/GenBank/DDBJ databases">
        <title>The genomic content and context of auxiliary metabolic genes in marine cyanophages.</title>
        <authorList>
            <person name="Marston M.F."/>
            <person name="Martiny J.B.H."/>
            <person name="Crummett L.T."/>
        </authorList>
    </citation>
    <scope>NUCLEOTIDE SEQUENCE [LARGE SCALE GENOMIC DNA]</scope>
    <source>
        <strain evidence="1">RW_108_0702</strain>
    </source>
</reference>
<dbReference type="KEGG" id="vg:29122505"/>
<sequence length="219" mass="25857">MPYFRYLPDIKYDTKPISYPFSESDFVVAKNFFRRFKLSDEFQQYAVFFRQYQVGDFEKPWQIANQFYGNPNYDWIILLTNNIVNPLFDWPMDSYTFRKYLEGKYDDPYGTIKHYETYEHKDSAGVVVQQAGLIVDEEFYNGSTKFYDSGTGTVTSVNGVTLCKPVTVFEWEEAQQEKSREIFVLKPTYLDGFISQFRQANKYKDSTDFISTKLKKTGV</sequence>
<dbReference type="InterPro" id="IPR022607">
    <property type="entry name" value="Phage_T4_Gp53_baseplate_wedge"/>
</dbReference>
<protein>
    <submittedName>
        <fullName evidence="1">Baseplate wedge component</fullName>
    </submittedName>
</protein>
<dbReference type="RefSeq" id="YP_009301511.1">
    <property type="nucleotide sequence ID" value="NC_031235.1"/>
</dbReference>
<dbReference type="EMBL" id="KU594606">
    <property type="protein sequence ID" value="AMO43018.1"/>
    <property type="molecule type" value="Genomic_DNA"/>
</dbReference>
<keyword evidence="2" id="KW-1185">Reference proteome</keyword>
<gene>
    <name evidence="1" type="ORF">R1080702_003</name>
</gene>
<dbReference type="Proteomes" id="UP000203157">
    <property type="component" value="Segment"/>
</dbReference>
<name>A0A127KM29_9CAUD</name>
<accession>A0A127KM29</accession>
<dbReference type="GeneID" id="29122505"/>
<evidence type="ECO:0000313" key="2">
    <source>
        <dbReference type="Proteomes" id="UP000203157"/>
    </source>
</evidence>
<dbReference type="Pfam" id="PF11246">
    <property type="entry name" value="Phage_gp53"/>
    <property type="match status" value="1"/>
</dbReference>
<proteinExistence type="predicted"/>
<evidence type="ECO:0000313" key="1">
    <source>
        <dbReference type="EMBL" id="AMO43018.1"/>
    </source>
</evidence>